<dbReference type="InterPro" id="IPR038376">
    <property type="entry name" value="ATP_synth_asu_C_sf"/>
</dbReference>
<dbReference type="SUPFAM" id="SSF47917">
    <property type="entry name" value="C-terminal domain of alpha and beta subunits of F1 ATP synthase"/>
    <property type="match status" value="1"/>
</dbReference>
<gene>
    <name evidence="2" type="primary">atpA</name>
</gene>
<dbReference type="Gene3D" id="1.20.150.20">
    <property type="entry name" value="ATP synthase alpha/beta chain, C-terminal domain"/>
    <property type="match status" value="1"/>
</dbReference>
<proteinExistence type="predicted"/>
<protein>
    <submittedName>
        <fullName evidence="2">ATP synthase subunit alpha</fullName>
    </submittedName>
</protein>
<keyword evidence="2" id="KW-0934">Plastid</keyword>
<feature type="domain" description="ATP synthase alpha subunit C-terminal" evidence="1">
    <location>
        <begin position="1"/>
        <end position="68"/>
    </location>
</feature>
<accession>A0A9E8ADW5</accession>
<evidence type="ECO:0000259" key="1">
    <source>
        <dbReference type="Pfam" id="PF00306"/>
    </source>
</evidence>
<dbReference type="GO" id="GO:0015986">
    <property type="term" value="P:proton motive force-driven ATP synthesis"/>
    <property type="evidence" value="ECO:0007669"/>
    <property type="project" value="InterPro"/>
</dbReference>
<dbReference type="InterPro" id="IPR000793">
    <property type="entry name" value="ATP_synth_asu_C"/>
</dbReference>
<organism evidence="2">
    <name type="scientific">Hyalogonium fusiforme</name>
    <dbReference type="NCBI Taxonomy" id="2926373"/>
    <lineage>
        <taxon>Eukaryota</taxon>
        <taxon>Viridiplantae</taxon>
        <taxon>Chlorophyta</taxon>
        <taxon>core chlorophytes</taxon>
        <taxon>Chlorophyceae</taxon>
        <taxon>CS clade</taxon>
        <taxon>Chlamydomonadales</taxon>
        <taxon>Haematococcaceae</taxon>
        <taxon>Hyalogonium</taxon>
    </lineage>
</organism>
<dbReference type="EMBL" id="OP597744">
    <property type="protein sequence ID" value="UZA61476.1"/>
    <property type="molecule type" value="Genomic_DNA"/>
</dbReference>
<geneLocation type="plastid" evidence="2"/>
<sequence>MSLAEQVVSIYTGTNGYLDSLAVEDVRGFLVGLRTFVATEHKRFNEILNDTQTLTPEAETILKQAISAYKAAL</sequence>
<evidence type="ECO:0000313" key="2">
    <source>
        <dbReference type="EMBL" id="UZA61476.1"/>
    </source>
</evidence>
<dbReference type="Pfam" id="PF00306">
    <property type="entry name" value="ATP-synt_ab_C"/>
    <property type="match status" value="1"/>
</dbReference>
<dbReference type="AlphaFoldDB" id="A0A9E8ADW5"/>
<name>A0A9E8ADW5_9CHLO</name>
<reference evidence="2" key="1">
    <citation type="journal article" date="2022" name="Plant Direct">
        <title>The plastomes of Hyalomonas oviformis and Hyalogonium fusiforme evolved dissimilar architectures after the loss of photosynthesis.</title>
        <authorList>
            <person name="DeShaw A.E."/>
            <person name="Figueroa-Martinez F."/>
            <person name="Proschold T."/>
            <person name="Lorenz M."/>
            <person name="Nedelcu A.M."/>
            <person name="Smith D.R."/>
            <person name="Reyes-Prieto A."/>
        </authorList>
    </citation>
    <scope>NUCLEOTIDE SEQUENCE</scope>
    <source>
        <strain evidence="2">SAG 62-1c</strain>
    </source>
</reference>